<protein>
    <recommendedName>
        <fullName evidence="3">AB hydrolase-1 domain-containing protein</fullName>
    </recommendedName>
</protein>
<dbReference type="AlphaFoldDB" id="A0AA37H284"/>
<evidence type="ECO:0000313" key="1">
    <source>
        <dbReference type="EMBL" id="GJC90248.1"/>
    </source>
</evidence>
<dbReference type="InterPro" id="IPR029058">
    <property type="entry name" value="AB_hydrolase_fold"/>
</dbReference>
<keyword evidence="2" id="KW-1185">Reference proteome</keyword>
<organism evidence="1 2">
    <name type="scientific">Colletotrichum liriopes</name>
    <dbReference type="NCBI Taxonomy" id="708192"/>
    <lineage>
        <taxon>Eukaryota</taxon>
        <taxon>Fungi</taxon>
        <taxon>Dikarya</taxon>
        <taxon>Ascomycota</taxon>
        <taxon>Pezizomycotina</taxon>
        <taxon>Sordariomycetes</taxon>
        <taxon>Hypocreomycetidae</taxon>
        <taxon>Glomerellales</taxon>
        <taxon>Glomerellaceae</taxon>
        <taxon>Colletotrichum</taxon>
        <taxon>Colletotrichum spaethianum species complex</taxon>
    </lineage>
</organism>
<name>A0AA37H284_9PEZI</name>
<evidence type="ECO:0008006" key="3">
    <source>
        <dbReference type="Google" id="ProtNLM"/>
    </source>
</evidence>
<reference evidence="1 2" key="1">
    <citation type="submission" date="2021-07" db="EMBL/GenBank/DDBJ databases">
        <title>Genome data of Colletotrichum spaethianum.</title>
        <authorList>
            <person name="Utami Y.D."/>
            <person name="Hiruma K."/>
        </authorList>
    </citation>
    <scope>NUCLEOTIDE SEQUENCE [LARGE SCALE GENOMIC DNA]</scope>
    <source>
        <strain evidence="1 2">MAFF 242679</strain>
    </source>
</reference>
<gene>
    <name evidence="1" type="ORF">ColLi_13086</name>
</gene>
<evidence type="ECO:0000313" key="2">
    <source>
        <dbReference type="Proteomes" id="UP001055172"/>
    </source>
</evidence>
<dbReference type="Proteomes" id="UP001055172">
    <property type="component" value="Unassembled WGS sequence"/>
</dbReference>
<accession>A0AA37H284</accession>
<comment type="caution">
    <text evidence="1">The sequence shown here is derived from an EMBL/GenBank/DDBJ whole genome shotgun (WGS) entry which is preliminary data.</text>
</comment>
<dbReference type="Gene3D" id="3.40.50.1820">
    <property type="entry name" value="alpha/beta hydrolase"/>
    <property type="match status" value="1"/>
</dbReference>
<sequence>MDPNLRMSDLIDAIAALINGHAKTSHAHLVGLSFDGHLALRVAGRHPDRTRSVFASGVNRLAPRSAGPDWSMAFLPFLVWGTETFGRLIPSQIRNNAMSGRFCPVDGAVPPTLQQIRNLLAAISAEEPVPVLRTRVVLLAATKTGRFLEDAHSVQDAQAVFKEIQPVGSEGGRCVTHSGLTHSWVKGHPKLLAETVAAVVKGSPIRENFSDISMDENGK</sequence>
<dbReference type="EMBL" id="BPPX01000051">
    <property type="protein sequence ID" value="GJC90248.1"/>
    <property type="molecule type" value="Genomic_DNA"/>
</dbReference>
<proteinExistence type="predicted"/>
<dbReference type="SUPFAM" id="SSF53474">
    <property type="entry name" value="alpha/beta-Hydrolases"/>
    <property type="match status" value="1"/>
</dbReference>